<feature type="compositionally biased region" description="Low complexity" evidence="3">
    <location>
        <begin position="78"/>
        <end position="95"/>
    </location>
</feature>
<name>A0A5N5DHV2_9PEZI</name>
<feature type="compositionally biased region" description="Gly residues" evidence="3">
    <location>
        <begin position="328"/>
        <end position="341"/>
    </location>
</feature>
<dbReference type="InterPro" id="IPR036390">
    <property type="entry name" value="WH_DNA-bd_sf"/>
</dbReference>
<feature type="compositionally biased region" description="Polar residues" evidence="3">
    <location>
        <begin position="102"/>
        <end position="121"/>
    </location>
</feature>
<dbReference type="InterPro" id="IPR006607">
    <property type="entry name" value="DM15"/>
</dbReference>
<feature type="compositionally biased region" description="Basic and acidic residues" evidence="3">
    <location>
        <begin position="437"/>
        <end position="451"/>
    </location>
</feature>
<evidence type="ECO:0000256" key="2">
    <source>
        <dbReference type="PROSITE-ProRule" id="PRU00332"/>
    </source>
</evidence>
<dbReference type="Pfam" id="PF21071">
    <property type="entry name" value="LARP1_HEAT"/>
    <property type="match status" value="1"/>
</dbReference>
<dbReference type="PANTHER" id="PTHR22792">
    <property type="entry name" value="LUPUS LA PROTEIN-RELATED"/>
    <property type="match status" value="1"/>
</dbReference>
<dbReference type="Pfam" id="PF05383">
    <property type="entry name" value="La"/>
    <property type="match status" value="1"/>
</dbReference>
<feature type="compositionally biased region" description="Basic and acidic residues" evidence="3">
    <location>
        <begin position="228"/>
        <end position="240"/>
    </location>
</feature>
<organism evidence="5 6">
    <name type="scientific">Lasiodiplodia theobromae</name>
    <dbReference type="NCBI Taxonomy" id="45133"/>
    <lineage>
        <taxon>Eukaryota</taxon>
        <taxon>Fungi</taxon>
        <taxon>Dikarya</taxon>
        <taxon>Ascomycota</taxon>
        <taxon>Pezizomycotina</taxon>
        <taxon>Dothideomycetes</taxon>
        <taxon>Dothideomycetes incertae sedis</taxon>
        <taxon>Botryosphaeriales</taxon>
        <taxon>Botryosphaeriaceae</taxon>
        <taxon>Lasiodiplodia</taxon>
    </lineage>
</organism>
<dbReference type="Gene3D" id="1.10.10.10">
    <property type="entry name" value="Winged helix-like DNA-binding domain superfamily/Winged helix DNA-binding domain"/>
    <property type="match status" value="1"/>
</dbReference>
<dbReference type="PROSITE" id="PS50961">
    <property type="entry name" value="HTH_LA"/>
    <property type="match status" value="1"/>
</dbReference>
<dbReference type="GO" id="GO:0005829">
    <property type="term" value="C:cytosol"/>
    <property type="evidence" value="ECO:0007669"/>
    <property type="project" value="TreeGrafter"/>
</dbReference>
<feature type="compositionally biased region" description="Polar residues" evidence="3">
    <location>
        <begin position="453"/>
        <end position="471"/>
    </location>
</feature>
<feature type="compositionally biased region" description="Polar residues" evidence="3">
    <location>
        <begin position="14"/>
        <end position="34"/>
    </location>
</feature>
<dbReference type="InterPro" id="IPR006630">
    <property type="entry name" value="La_HTH"/>
</dbReference>
<feature type="region of interest" description="Disordered" evidence="3">
    <location>
        <begin position="1"/>
        <end position="592"/>
    </location>
</feature>
<feature type="compositionally biased region" description="Basic and acidic residues" evidence="3">
    <location>
        <begin position="125"/>
        <end position="150"/>
    </location>
</feature>
<feature type="compositionally biased region" description="Low complexity" evidence="3">
    <location>
        <begin position="556"/>
        <end position="572"/>
    </location>
</feature>
<accession>A0A5N5DHV2</accession>
<dbReference type="EMBL" id="VCHE01000017">
    <property type="protein sequence ID" value="KAB2577449.1"/>
    <property type="molecule type" value="Genomic_DNA"/>
</dbReference>
<evidence type="ECO:0000256" key="1">
    <source>
        <dbReference type="ARBA" id="ARBA00022884"/>
    </source>
</evidence>
<feature type="compositionally biased region" description="Polar residues" evidence="3">
    <location>
        <begin position="418"/>
        <end position="431"/>
    </location>
</feature>
<evidence type="ECO:0000313" key="5">
    <source>
        <dbReference type="EMBL" id="KAB2577449.1"/>
    </source>
</evidence>
<feature type="region of interest" description="Disordered" evidence="3">
    <location>
        <begin position="881"/>
        <end position="917"/>
    </location>
</feature>
<gene>
    <name evidence="5" type="ORF">DBV05_g3988</name>
</gene>
<dbReference type="SMART" id="SM00715">
    <property type="entry name" value="LA"/>
    <property type="match status" value="1"/>
</dbReference>
<dbReference type="InterPro" id="IPR036388">
    <property type="entry name" value="WH-like_DNA-bd_sf"/>
</dbReference>
<sequence length="1084" mass="115812">MASTFSYAQAAKGMSTTATPASQSKAASGTTTPALATEPTGINWADEGEAGSRALENGAEAAAKMDEAVANGIQSQAQQPGDSGVSSPSVAASTTTKEDDTSSVPNASSESTWDNKSQASNAAEKPNDQGDAGPEKKQGKEKKEKKEKAPPKPLQEAPIPQVNIWKQRAEANAAKSKVGTAAPAVKPAASAAKSPAQTSPNKTGESKANAARKAKDDEIDGGKAMGSKGRDEDQSSRRAQGDAPRAKRGVQHSGVPQPPVKDQESWPTPEDVQGEDRRKAQEKTEKSDKDRPAATAPKGKSEWVSLPYTPSVVFSTPMPNTGARRGGRAGGRGGAQVGGRPAGVVNGASGADKDSASTAGEQPRRGRADGATQDALPARAKRTSSVGSAAGPVAEAQKTEANAQTARSSNGDGPVGSVSGSTNAQRGNTAPRQKVNRKFDQSGAERRKDDGSVSPSDTTGRRGSTAVQQSEEQGRRRSFSQGDSQPAPARSGGPERRNGQYGSGRERGENRGRGSMRGRNGNHAYQNGHHGSFPNGHASFSIPRSPPNFESHTFFGQGAQQQQRGYRGGRAQSLQTDSMYGRPHPGYSNGQALPPLQTYMNGGVYDYPMPPMSAMPYTPYMADPYHLARTVQMQLEYYFSVDNLCKDMFMRKHMDSQGFVFLDFIAGFNRVKSLTTDISTIKYAITQSTVIDYKIGGDGKDRLRRREGWEQWVLTTGERDASAQNDGPNELLQPTVPVPPPVDARYVMQFPGSPVDVPTSPSHGGAFQPLNGIAQGVSPVNGGPAGSELPNGGHYPEGGASQFSSMNVGAVPAFAPNASPNGVNPEADSFSNTQTKGLTVIVRKHEQAPEKQPAFHSEGSRTFSDGSIDSKSIAEELHKVDAKQTGPETNGHGPVEANEARQSDVLTRSKNPSSQSGSSAMRLFWVKDQEHPVQSESLPHDANVVLYTELYKSALKQREAVPIGNCPYDMVVLYQFWSHFLIRNFNTGMYDDFRRLAFEDIAQRSSDVGMRCLVKYYGEALSSQSDMRQRVARHYLDIVMTEADHDGPAFTQLRTAWRDGSVSESNRQVISAFMGSDLLSSLEQ</sequence>
<protein>
    <submittedName>
        <fullName evidence="5">Putative HTH La-type RNA-binding protein</fullName>
    </submittedName>
</protein>
<dbReference type="GO" id="GO:0048255">
    <property type="term" value="P:mRNA stabilization"/>
    <property type="evidence" value="ECO:0007669"/>
    <property type="project" value="InterPro"/>
</dbReference>
<feature type="compositionally biased region" description="Basic and acidic residues" evidence="3">
    <location>
        <begin position="493"/>
        <end position="512"/>
    </location>
</feature>
<dbReference type="GO" id="GO:0000339">
    <property type="term" value="F:RNA cap binding"/>
    <property type="evidence" value="ECO:0007669"/>
    <property type="project" value="InterPro"/>
</dbReference>
<dbReference type="OrthoDB" id="340227at2759"/>
<reference evidence="5 6" key="1">
    <citation type="journal article" date="2019" name="Sci. Rep.">
        <title>A multi-omics analysis of the grapevine pathogen Lasiodiplodia theobromae reveals that temperature affects the expression of virulence- and pathogenicity-related genes.</title>
        <authorList>
            <person name="Felix C."/>
            <person name="Meneses R."/>
            <person name="Goncalves M.F.M."/>
            <person name="Tilleman L."/>
            <person name="Duarte A.S."/>
            <person name="Jorrin-Novo J.V."/>
            <person name="Van de Peer Y."/>
            <person name="Deforce D."/>
            <person name="Van Nieuwerburgh F."/>
            <person name="Esteves A.C."/>
            <person name="Alves A."/>
        </authorList>
    </citation>
    <scope>NUCLEOTIDE SEQUENCE [LARGE SCALE GENOMIC DNA]</scope>
    <source>
        <strain evidence="5 6">LA-SOL3</strain>
    </source>
</reference>
<keyword evidence="6" id="KW-1185">Reference proteome</keyword>
<feature type="compositionally biased region" description="Low complexity" evidence="3">
    <location>
        <begin position="181"/>
        <end position="196"/>
    </location>
</feature>
<dbReference type="SUPFAM" id="SSF46785">
    <property type="entry name" value="Winged helix' DNA-binding domain"/>
    <property type="match status" value="1"/>
</dbReference>
<feature type="compositionally biased region" description="Basic and acidic residues" evidence="3">
    <location>
        <begin position="274"/>
        <end position="292"/>
    </location>
</feature>
<dbReference type="SMART" id="SM00684">
    <property type="entry name" value="DM15"/>
    <property type="match status" value="2"/>
</dbReference>
<dbReference type="Proteomes" id="UP000325902">
    <property type="component" value="Unassembled WGS sequence"/>
</dbReference>
<feature type="compositionally biased region" description="Polar residues" evidence="3">
    <location>
        <begin position="904"/>
        <end position="917"/>
    </location>
</feature>
<keyword evidence="1 2" id="KW-0694">RNA-binding</keyword>
<dbReference type="CDD" id="cd07323">
    <property type="entry name" value="LAM"/>
    <property type="match status" value="1"/>
</dbReference>
<feature type="domain" description="HTH La-type RNA-binding" evidence="4">
    <location>
        <begin position="621"/>
        <end position="715"/>
    </location>
</feature>
<evidence type="ECO:0000259" key="4">
    <source>
        <dbReference type="PROSITE" id="PS50961"/>
    </source>
</evidence>
<dbReference type="InterPro" id="IPR045180">
    <property type="entry name" value="La_dom_prot"/>
</dbReference>
<dbReference type="PANTHER" id="PTHR22792:SF132">
    <property type="entry name" value="LA-RELATED PROTEIN 1"/>
    <property type="match status" value="1"/>
</dbReference>
<evidence type="ECO:0000313" key="6">
    <source>
        <dbReference type="Proteomes" id="UP000325902"/>
    </source>
</evidence>
<feature type="region of interest" description="Disordered" evidence="3">
    <location>
        <begin position="847"/>
        <end position="867"/>
    </location>
</feature>
<comment type="caution">
    <text evidence="5">The sequence shown here is derived from an EMBL/GenBank/DDBJ whole genome shotgun (WGS) entry which is preliminary data.</text>
</comment>
<feature type="compositionally biased region" description="Polar residues" evidence="3">
    <location>
        <begin position="399"/>
        <end position="411"/>
    </location>
</feature>
<dbReference type="GO" id="GO:0045727">
    <property type="term" value="P:positive regulation of translation"/>
    <property type="evidence" value="ECO:0007669"/>
    <property type="project" value="TreeGrafter"/>
</dbReference>
<evidence type="ECO:0000256" key="3">
    <source>
        <dbReference type="SAM" id="MobiDB-lite"/>
    </source>
</evidence>
<proteinExistence type="predicted"/>
<dbReference type="GO" id="GO:0010494">
    <property type="term" value="C:cytoplasmic stress granule"/>
    <property type="evidence" value="ECO:0007669"/>
    <property type="project" value="TreeGrafter"/>
</dbReference>
<dbReference type="AlphaFoldDB" id="A0A5N5DHV2"/>